<dbReference type="InterPro" id="IPR038404">
    <property type="entry name" value="TRAP_DctP_sf"/>
</dbReference>
<accession>A0A432GF28</accession>
<evidence type="ECO:0000256" key="1">
    <source>
        <dbReference type="ARBA" id="ARBA00022729"/>
    </source>
</evidence>
<sequence length="366" mass="40683">MNRRKFIKGASVAGGATAIAASTFPAPAFAQKRIEITMVATWGRDFPGLGTGAQRFAKRLSDMTDGRMNVKYYAANERVKAFDSFDEVASGNAQMYHAADYYWKGKHPGWAYFTAVPFGFVFSEINSWINFGGGQELWDELAGSFGLKCLACGNTGVQMGGWFRKEINSADDLKGLKMRIPGLGGDVMAKLGASPVSLPGGQIYEALISGAIDATEWVGPWNDSFYKFYEAAKYYYYPGMHEPASMLSLGMNKSWWEGLSNSDQLVIKAASHAENDVMMSEYNAKNGFYLEKLIREQGVLLRRFNDDVYDAFGEAAEEVFSEARAHSNLAERIHASFVKTRQEVGSWMNISDQEYLRQRNRVLGVS</sequence>
<dbReference type="Gene3D" id="3.40.190.10">
    <property type="entry name" value="Periplasmic binding protein-like II"/>
    <property type="match status" value="1"/>
</dbReference>
<comment type="caution">
    <text evidence="4">The sequence shown here is derived from an EMBL/GenBank/DDBJ whole genome shotgun (WGS) entry which is preliminary data.</text>
</comment>
<feature type="binding site" evidence="3">
    <location>
        <position position="242"/>
    </location>
    <ligand>
        <name>substrate</name>
    </ligand>
</feature>
<dbReference type="AlphaFoldDB" id="A0A432GF28"/>
<dbReference type="InterPro" id="IPR018389">
    <property type="entry name" value="DctP_fam"/>
</dbReference>
<evidence type="ECO:0000313" key="4">
    <source>
        <dbReference type="EMBL" id="RTZ82447.1"/>
    </source>
</evidence>
<reference evidence="4 5" key="1">
    <citation type="submission" date="2018-06" db="EMBL/GenBank/DDBJ databases">
        <title>Combined omics and stable isotope probing to characterize newly discovered Mariana Back-Arc vent microbial communities.</title>
        <authorList>
            <person name="Trembath-Reichert E."/>
            <person name="Huber J.A."/>
        </authorList>
    </citation>
    <scope>NUCLEOTIDE SEQUENCE [LARGE SCALE GENOMIC DNA]</scope>
    <source>
        <strain evidence="4">MAG 24</strain>
    </source>
</reference>
<name>A0A432GF28_9DELT</name>
<dbReference type="PANTHER" id="PTHR33376:SF5">
    <property type="entry name" value="EXTRACYTOPLASMIC SOLUTE RECEPTOR PROTEIN"/>
    <property type="match status" value="1"/>
</dbReference>
<dbReference type="EMBL" id="QNZI01000271">
    <property type="protein sequence ID" value="RTZ82447.1"/>
    <property type="molecule type" value="Genomic_DNA"/>
</dbReference>
<dbReference type="CDD" id="cd13604">
    <property type="entry name" value="PBP2_TRAP_ketoacid_lactate_like"/>
    <property type="match status" value="1"/>
</dbReference>
<organism evidence="4 5">
    <name type="scientific">SAR324 cluster bacterium</name>
    <dbReference type="NCBI Taxonomy" id="2024889"/>
    <lineage>
        <taxon>Bacteria</taxon>
        <taxon>Deltaproteobacteria</taxon>
        <taxon>SAR324 cluster</taxon>
    </lineage>
</organism>
<protein>
    <submittedName>
        <fullName evidence="4">ABC transporter substrate-binding protein</fullName>
    </submittedName>
</protein>
<dbReference type="InterPro" id="IPR019546">
    <property type="entry name" value="TAT_signal_bac_arc"/>
</dbReference>
<gene>
    <name evidence="4" type="ORF">DSY94_10300</name>
</gene>
<dbReference type="Pfam" id="PF03480">
    <property type="entry name" value="DctP"/>
    <property type="match status" value="1"/>
</dbReference>
<dbReference type="PROSITE" id="PS51318">
    <property type="entry name" value="TAT"/>
    <property type="match status" value="1"/>
</dbReference>
<evidence type="ECO:0000256" key="2">
    <source>
        <dbReference type="PIRSR" id="PIRSR039026-1"/>
    </source>
</evidence>
<dbReference type="NCBIfam" id="NF037995">
    <property type="entry name" value="TRAP_S1"/>
    <property type="match status" value="1"/>
</dbReference>
<feature type="binding site" evidence="3">
    <location>
        <position position="217"/>
    </location>
    <ligand>
        <name>Na(+)</name>
        <dbReference type="ChEBI" id="CHEBI:29101"/>
    </ligand>
</feature>
<dbReference type="Gene3D" id="3.40.190.170">
    <property type="entry name" value="Bacterial extracellular solute-binding protein, family 7"/>
    <property type="match status" value="1"/>
</dbReference>
<dbReference type="GO" id="GO:0055085">
    <property type="term" value="P:transmembrane transport"/>
    <property type="evidence" value="ECO:0007669"/>
    <property type="project" value="InterPro"/>
</dbReference>
<keyword evidence="1" id="KW-0732">Signal</keyword>
<proteinExistence type="predicted"/>
<dbReference type="PANTHER" id="PTHR33376">
    <property type="match status" value="1"/>
</dbReference>
<evidence type="ECO:0000313" key="5">
    <source>
        <dbReference type="Proteomes" id="UP000287176"/>
    </source>
</evidence>
<dbReference type="GO" id="GO:0046872">
    <property type="term" value="F:metal ion binding"/>
    <property type="evidence" value="ECO:0007669"/>
    <property type="project" value="UniProtKB-KW"/>
</dbReference>
<dbReference type="NCBIfam" id="TIGR01409">
    <property type="entry name" value="TAT_signal_seq"/>
    <property type="match status" value="1"/>
</dbReference>
<evidence type="ECO:0000256" key="3">
    <source>
        <dbReference type="PIRSR" id="PIRSR039026-2"/>
    </source>
</evidence>
<dbReference type="InterPro" id="IPR006311">
    <property type="entry name" value="TAT_signal"/>
</dbReference>
<feature type="binding site" evidence="2">
    <location>
        <position position="158"/>
    </location>
    <ligand>
        <name>substrate</name>
    </ligand>
</feature>
<dbReference type="Proteomes" id="UP000287176">
    <property type="component" value="Unassembled WGS sequence"/>
</dbReference>
<keyword evidence="3" id="KW-0479">Metal-binding</keyword>
<dbReference type="GO" id="GO:0031317">
    <property type="term" value="C:tripartite ATP-independent periplasmic transporter complex"/>
    <property type="evidence" value="ECO:0007669"/>
    <property type="project" value="InterPro"/>
</dbReference>
<feature type="binding site" evidence="3">
    <location>
        <position position="216"/>
    </location>
    <ligand>
        <name>substrate</name>
    </ligand>
</feature>
<dbReference type="InterPro" id="IPR026289">
    <property type="entry name" value="SBP_TakP-like"/>
</dbReference>
<dbReference type="PIRSF" id="PIRSF039026">
    <property type="entry name" value="SiaP"/>
    <property type="match status" value="1"/>
</dbReference>
<feature type="binding site" evidence="2">
    <location>
        <position position="179"/>
    </location>
    <ligand>
        <name>substrate</name>
    </ligand>
</feature>